<comment type="caution">
    <text evidence="2">The sequence shown here is derived from an EMBL/GenBank/DDBJ whole genome shotgun (WGS) entry which is preliminary data.</text>
</comment>
<dbReference type="RefSeq" id="WP_202818408.1">
    <property type="nucleotide sequence ID" value="NZ_FOOI01000026.1"/>
</dbReference>
<evidence type="ECO:0000259" key="1">
    <source>
        <dbReference type="Pfam" id="PF04965"/>
    </source>
</evidence>
<reference evidence="2 3" key="1">
    <citation type="submission" date="2020-07" db="EMBL/GenBank/DDBJ databases">
        <title>Sequencing the genomes of 1000 actinobacteria strains.</title>
        <authorList>
            <person name="Klenk H.-P."/>
        </authorList>
    </citation>
    <scope>NUCLEOTIDE SEQUENCE [LARGE SCALE GENOMIC DNA]</scope>
    <source>
        <strain evidence="2 3">DSM 45117</strain>
    </source>
</reference>
<protein>
    <recommendedName>
        <fullName evidence="1">IraD/Gp25-like domain-containing protein</fullName>
    </recommendedName>
</protein>
<evidence type="ECO:0000313" key="3">
    <source>
        <dbReference type="Proteomes" id="UP000533017"/>
    </source>
</evidence>
<dbReference type="Gene3D" id="3.10.450.40">
    <property type="match status" value="1"/>
</dbReference>
<dbReference type="SUPFAM" id="SSF160719">
    <property type="entry name" value="gpW/gp25-like"/>
    <property type="match status" value="1"/>
</dbReference>
<dbReference type="EMBL" id="JACBZA010000001">
    <property type="protein sequence ID" value="NYH83754.1"/>
    <property type="molecule type" value="Genomic_DNA"/>
</dbReference>
<gene>
    <name evidence="2" type="ORF">FHR37_002605</name>
</gene>
<keyword evidence="3" id="KW-1185">Reference proteome</keyword>
<evidence type="ECO:0000313" key="2">
    <source>
        <dbReference type="EMBL" id="NYH83754.1"/>
    </source>
</evidence>
<dbReference type="InterPro" id="IPR007048">
    <property type="entry name" value="IraD/Gp25-like"/>
</dbReference>
<sequence>MSVNPSGGLSWSSGERDIAESIWIVLSTAPGERVMEPEFGCGAHQLLFDNDTAATRAEIAHHVTTALVRFEPRIDVLDVRVDDAGASDLDALLVSVDYRIRANNALHNLVYPLYVTEGMVT</sequence>
<proteinExistence type="predicted"/>
<accession>A0ABX2S2F7</accession>
<feature type="domain" description="IraD/Gp25-like" evidence="1">
    <location>
        <begin position="13"/>
        <end position="104"/>
    </location>
</feature>
<dbReference type="Proteomes" id="UP000533017">
    <property type="component" value="Unassembled WGS sequence"/>
</dbReference>
<organism evidence="2 3">
    <name type="scientific">Actinopolymorpha cephalotaxi</name>
    <dbReference type="NCBI Taxonomy" id="504797"/>
    <lineage>
        <taxon>Bacteria</taxon>
        <taxon>Bacillati</taxon>
        <taxon>Actinomycetota</taxon>
        <taxon>Actinomycetes</taxon>
        <taxon>Propionibacteriales</taxon>
        <taxon>Actinopolymorphaceae</taxon>
        <taxon>Actinopolymorpha</taxon>
    </lineage>
</organism>
<name>A0ABX2S2F7_9ACTN</name>
<dbReference type="Pfam" id="PF04965">
    <property type="entry name" value="GPW_gp25"/>
    <property type="match status" value="1"/>
</dbReference>